<gene>
    <name evidence="2" type="ORF">BECKH772A_GA0070896_100812</name>
    <name evidence="3" type="ORF">BECKH772B_GA0070898_100812</name>
    <name evidence="4" type="ORF">BECKH772C_GA0070978_100782</name>
</gene>
<sequence>MERSLCHKSGFLEEIRLFDRFPKQDYRSREGSVWNAPWRAQPAIGRRSPLVRPACPVACLASPAAGMTSPGLGLARPMSCLASRMPCLAGQAAGLARQAIRRASPMACLANQATRLASPVIRQTCRITEKATYFELNTLFFEHVPCKPSHEDARNAAKMPFATIGHFALFPTRHRPGGGHRKHLYRRAFPQMDCWQRAWRHHSGGRNHRRHRGYPATREPRGQAPRQIDPIFQKVCRRRGRYL</sequence>
<feature type="compositionally biased region" description="Basic residues" evidence="1">
    <location>
        <begin position="204"/>
        <end position="213"/>
    </location>
</feature>
<accession>A0A450URD1</accession>
<evidence type="ECO:0000313" key="3">
    <source>
        <dbReference type="EMBL" id="VFJ95753.1"/>
    </source>
</evidence>
<organism evidence="2">
    <name type="scientific">Candidatus Kentrum eta</name>
    <dbReference type="NCBI Taxonomy" id="2126337"/>
    <lineage>
        <taxon>Bacteria</taxon>
        <taxon>Pseudomonadati</taxon>
        <taxon>Pseudomonadota</taxon>
        <taxon>Gammaproteobacteria</taxon>
        <taxon>Candidatus Kentrum</taxon>
    </lineage>
</organism>
<reference evidence="2" key="1">
    <citation type="submission" date="2019-02" db="EMBL/GenBank/DDBJ databases">
        <authorList>
            <person name="Gruber-Vodicka R. H."/>
            <person name="Seah K. B. B."/>
        </authorList>
    </citation>
    <scope>NUCLEOTIDE SEQUENCE</scope>
    <source>
        <strain evidence="4">BECK_SA2B12</strain>
        <strain evidence="2">BECK_SA2B15</strain>
        <strain evidence="3">BECK_SA2B20</strain>
    </source>
</reference>
<protein>
    <submittedName>
        <fullName evidence="2">Uncharacterized protein</fullName>
    </submittedName>
</protein>
<evidence type="ECO:0000313" key="2">
    <source>
        <dbReference type="EMBL" id="VFJ95020.1"/>
    </source>
</evidence>
<dbReference type="EMBL" id="CAADFI010000081">
    <property type="protein sequence ID" value="VFJ95753.1"/>
    <property type="molecule type" value="Genomic_DNA"/>
</dbReference>
<evidence type="ECO:0000256" key="1">
    <source>
        <dbReference type="SAM" id="MobiDB-lite"/>
    </source>
</evidence>
<dbReference type="EMBL" id="CAADFG010000081">
    <property type="protein sequence ID" value="VFJ95020.1"/>
    <property type="molecule type" value="Genomic_DNA"/>
</dbReference>
<dbReference type="EMBL" id="CAADFJ010000078">
    <property type="protein sequence ID" value="VFK01965.1"/>
    <property type="molecule type" value="Genomic_DNA"/>
</dbReference>
<evidence type="ECO:0000313" key="4">
    <source>
        <dbReference type="EMBL" id="VFK01965.1"/>
    </source>
</evidence>
<dbReference type="AlphaFoldDB" id="A0A450URD1"/>
<proteinExistence type="predicted"/>
<feature type="region of interest" description="Disordered" evidence="1">
    <location>
        <begin position="204"/>
        <end position="223"/>
    </location>
</feature>
<name>A0A450URD1_9GAMM</name>